<dbReference type="SUPFAM" id="SSF53474">
    <property type="entry name" value="alpha/beta-Hydrolases"/>
    <property type="match status" value="1"/>
</dbReference>
<keyword evidence="5" id="KW-0732">Signal</keyword>
<evidence type="ECO:0000313" key="11">
    <source>
        <dbReference type="EMBL" id="KAF2248944.1"/>
    </source>
</evidence>
<dbReference type="PANTHER" id="PTHR42776:SF11">
    <property type="entry name" value="DIPEPTIDYL-PEPTIDASE 5-RELATED"/>
    <property type="match status" value="1"/>
</dbReference>
<dbReference type="Pfam" id="PF00326">
    <property type="entry name" value="Peptidase_S9"/>
    <property type="match status" value="1"/>
</dbReference>
<dbReference type="AlphaFoldDB" id="A0A6A6IEE2"/>
<dbReference type="PANTHER" id="PTHR42776">
    <property type="entry name" value="SERINE PEPTIDASE S9 FAMILY MEMBER"/>
    <property type="match status" value="1"/>
</dbReference>
<dbReference type="Gene3D" id="3.40.50.1820">
    <property type="entry name" value="alpha/beta hydrolase"/>
    <property type="match status" value="1"/>
</dbReference>
<protein>
    <recommendedName>
        <fullName evidence="9">Dipeptidyl-peptidase V</fullName>
    </recommendedName>
</protein>
<dbReference type="SUPFAM" id="SSF82171">
    <property type="entry name" value="DPP6 N-terminal domain-like"/>
    <property type="match status" value="1"/>
</dbReference>
<evidence type="ECO:0000256" key="4">
    <source>
        <dbReference type="ARBA" id="ARBA00022670"/>
    </source>
</evidence>
<sequence>MARYLGVATALAATRVFAITPEQSISAPRRGVADPNPSGKLALFSNSQYSFDEQSSSSAWQLLDLETGNITDSGLNASEVNEVIWLPGTETGIIYVNGSNEEVPGGVTLWIGDILDPSSSTLVASLEAPFSGLKVANTSSGDLHFLVNSLAYPNGTAYNPESAVTPSHSGRFYADIYPRHWDTWLTKERYAVFGGVLSASSSYSLESGMRNLLQGINYTATQPESPVQPFGGDGDYDISPDGSIFAFLSKAPQLNKANYTASYIYLGAFDGSSPAVAFNGPGSEADEAGHKGASGIPTFAPDSSKLAYIQQDEDYYESDRWKLYLLDVSTDGSTVSTSNWKGLAPNWDRWPDSIQWAPDCDSLYVSAEDYALERAFNIPLSAEEDFIPENLTAVTSVSGFYVLPDSSLLVSSNAIWTSRDFYILGTDGSQTSLFSAVEVDEELAGLGPHTYSEFYTAGTLPGYDKPLLSLVIKPSNFSEDETYPLAYIVHGGPQGSNANVWSTRWNPQVWADQGYVVVEPNPTGSTGFGQELIDGIQGEWGSYPYEDIVLAWQYVKENLSFVDTDSGIAAGASYGGYMMNWVQGHELGREFKCLVTHDGVSNTLASWATEELWFIRHDYNGSIYDPDATYEEWNPMNHMANWSTPHFIVHNTLDYRLPESDGLAFFNILQSKGVPSRFLNFPDENHWVLNPENSLFWHAEIFNWINHWSKGQALDDVPVDK</sequence>
<evidence type="ECO:0000256" key="9">
    <source>
        <dbReference type="ARBA" id="ARBA00032829"/>
    </source>
</evidence>
<accession>A0A6A6IEE2</accession>
<organism evidence="11 12">
    <name type="scientific">Trematosphaeria pertusa</name>
    <dbReference type="NCBI Taxonomy" id="390896"/>
    <lineage>
        <taxon>Eukaryota</taxon>
        <taxon>Fungi</taxon>
        <taxon>Dikarya</taxon>
        <taxon>Ascomycota</taxon>
        <taxon>Pezizomycotina</taxon>
        <taxon>Dothideomycetes</taxon>
        <taxon>Pleosporomycetidae</taxon>
        <taxon>Pleosporales</taxon>
        <taxon>Massarineae</taxon>
        <taxon>Trematosphaeriaceae</taxon>
        <taxon>Trematosphaeria</taxon>
    </lineage>
</organism>
<keyword evidence="12" id="KW-1185">Reference proteome</keyword>
<evidence type="ECO:0000256" key="3">
    <source>
        <dbReference type="ARBA" id="ARBA00022525"/>
    </source>
</evidence>
<dbReference type="InterPro" id="IPR011042">
    <property type="entry name" value="6-blade_b-propeller_TolB-like"/>
</dbReference>
<evidence type="ECO:0000256" key="7">
    <source>
        <dbReference type="ARBA" id="ARBA00022825"/>
    </source>
</evidence>
<evidence type="ECO:0000256" key="8">
    <source>
        <dbReference type="ARBA" id="ARBA00023180"/>
    </source>
</evidence>
<evidence type="ECO:0000256" key="2">
    <source>
        <dbReference type="ARBA" id="ARBA00010040"/>
    </source>
</evidence>
<dbReference type="GO" id="GO:0004252">
    <property type="term" value="F:serine-type endopeptidase activity"/>
    <property type="evidence" value="ECO:0007669"/>
    <property type="project" value="TreeGrafter"/>
</dbReference>
<dbReference type="GO" id="GO:0005576">
    <property type="term" value="C:extracellular region"/>
    <property type="evidence" value="ECO:0007669"/>
    <property type="project" value="UniProtKB-SubCell"/>
</dbReference>
<proteinExistence type="inferred from homology"/>
<comment type="subcellular location">
    <subcellularLocation>
        <location evidence="1">Secreted</location>
    </subcellularLocation>
</comment>
<dbReference type="InterPro" id="IPR029058">
    <property type="entry name" value="AB_hydrolase_fold"/>
</dbReference>
<dbReference type="OrthoDB" id="416344at2759"/>
<keyword evidence="3" id="KW-0964">Secreted</keyword>
<reference evidence="11" key="1">
    <citation type="journal article" date="2020" name="Stud. Mycol.">
        <title>101 Dothideomycetes genomes: a test case for predicting lifestyles and emergence of pathogens.</title>
        <authorList>
            <person name="Haridas S."/>
            <person name="Albert R."/>
            <person name="Binder M."/>
            <person name="Bloem J."/>
            <person name="Labutti K."/>
            <person name="Salamov A."/>
            <person name="Andreopoulos B."/>
            <person name="Baker S."/>
            <person name="Barry K."/>
            <person name="Bills G."/>
            <person name="Bluhm B."/>
            <person name="Cannon C."/>
            <person name="Castanera R."/>
            <person name="Culley D."/>
            <person name="Daum C."/>
            <person name="Ezra D."/>
            <person name="Gonzalez J."/>
            <person name="Henrissat B."/>
            <person name="Kuo A."/>
            <person name="Liang C."/>
            <person name="Lipzen A."/>
            <person name="Lutzoni F."/>
            <person name="Magnuson J."/>
            <person name="Mondo S."/>
            <person name="Nolan M."/>
            <person name="Ohm R."/>
            <person name="Pangilinan J."/>
            <person name="Park H.-J."/>
            <person name="Ramirez L."/>
            <person name="Alfaro M."/>
            <person name="Sun H."/>
            <person name="Tritt A."/>
            <person name="Yoshinaga Y."/>
            <person name="Zwiers L.-H."/>
            <person name="Turgeon B."/>
            <person name="Goodwin S."/>
            <person name="Spatafora J."/>
            <person name="Crous P."/>
            <person name="Grigoriev I."/>
        </authorList>
    </citation>
    <scope>NUCLEOTIDE SEQUENCE</scope>
    <source>
        <strain evidence="11">CBS 122368</strain>
    </source>
</reference>
<evidence type="ECO:0000313" key="12">
    <source>
        <dbReference type="Proteomes" id="UP000800094"/>
    </source>
</evidence>
<name>A0A6A6IEE2_9PLEO</name>
<dbReference type="RefSeq" id="XP_033683948.1">
    <property type="nucleotide sequence ID" value="XM_033825838.1"/>
</dbReference>
<gene>
    <name evidence="11" type="ORF">BU26DRAFT_484068</name>
</gene>
<evidence type="ECO:0000259" key="10">
    <source>
        <dbReference type="Pfam" id="PF00326"/>
    </source>
</evidence>
<keyword evidence="4" id="KW-0645">Protease</keyword>
<evidence type="ECO:0000256" key="5">
    <source>
        <dbReference type="ARBA" id="ARBA00022729"/>
    </source>
</evidence>
<dbReference type="InterPro" id="IPR001375">
    <property type="entry name" value="Peptidase_S9_cat"/>
</dbReference>
<dbReference type="GO" id="GO:0006508">
    <property type="term" value="P:proteolysis"/>
    <property type="evidence" value="ECO:0007669"/>
    <property type="project" value="UniProtKB-KW"/>
</dbReference>
<keyword evidence="8" id="KW-0325">Glycoprotein</keyword>
<feature type="domain" description="Peptidase S9 prolyl oligopeptidase catalytic" evidence="10">
    <location>
        <begin position="501"/>
        <end position="711"/>
    </location>
</feature>
<dbReference type="Gene3D" id="2.120.10.30">
    <property type="entry name" value="TolB, C-terminal domain"/>
    <property type="match status" value="1"/>
</dbReference>
<keyword evidence="6" id="KW-0378">Hydrolase</keyword>
<evidence type="ECO:0000256" key="6">
    <source>
        <dbReference type="ARBA" id="ARBA00022801"/>
    </source>
</evidence>
<evidence type="ECO:0000256" key="1">
    <source>
        <dbReference type="ARBA" id="ARBA00004613"/>
    </source>
</evidence>
<comment type="similarity">
    <text evidence="2">Belongs to the peptidase S9C family.</text>
</comment>
<dbReference type="Proteomes" id="UP000800094">
    <property type="component" value="Unassembled WGS sequence"/>
</dbReference>
<dbReference type="FunFam" id="3.40.50.1820:FF:000028">
    <property type="entry name" value="S9 family peptidase"/>
    <property type="match status" value="1"/>
</dbReference>
<dbReference type="EMBL" id="ML987195">
    <property type="protein sequence ID" value="KAF2248944.1"/>
    <property type="molecule type" value="Genomic_DNA"/>
</dbReference>
<keyword evidence="7" id="KW-0720">Serine protease</keyword>
<dbReference type="GeneID" id="54579168"/>